<feature type="chain" id="PRO_5002430881" evidence="1">
    <location>
        <begin position="30"/>
        <end position="49"/>
    </location>
</feature>
<keyword evidence="1" id="KW-0732">Signal</keyword>
<protein>
    <submittedName>
        <fullName evidence="2">Uncharacterized protein</fullName>
    </submittedName>
</protein>
<reference evidence="2" key="1">
    <citation type="submission" date="2014-11" db="EMBL/GenBank/DDBJ databases">
        <authorList>
            <person name="Amaro Gonzalez C."/>
        </authorList>
    </citation>
    <scope>NUCLEOTIDE SEQUENCE</scope>
</reference>
<evidence type="ECO:0000313" key="2">
    <source>
        <dbReference type="EMBL" id="JAH11080.1"/>
    </source>
</evidence>
<dbReference type="EMBL" id="GBXM01097497">
    <property type="protein sequence ID" value="JAH11080.1"/>
    <property type="molecule type" value="Transcribed_RNA"/>
</dbReference>
<evidence type="ECO:0000256" key="1">
    <source>
        <dbReference type="SAM" id="SignalP"/>
    </source>
</evidence>
<name>A0A0E9Q404_ANGAN</name>
<sequence>MMSGITDFCQFLFVFCFCFFCLWEEVSHGQLIAAPPDMEFMKPHTPVTK</sequence>
<organism evidence="2">
    <name type="scientific">Anguilla anguilla</name>
    <name type="common">European freshwater eel</name>
    <name type="synonym">Muraena anguilla</name>
    <dbReference type="NCBI Taxonomy" id="7936"/>
    <lineage>
        <taxon>Eukaryota</taxon>
        <taxon>Metazoa</taxon>
        <taxon>Chordata</taxon>
        <taxon>Craniata</taxon>
        <taxon>Vertebrata</taxon>
        <taxon>Euteleostomi</taxon>
        <taxon>Actinopterygii</taxon>
        <taxon>Neopterygii</taxon>
        <taxon>Teleostei</taxon>
        <taxon>Anguilliformes</taxon>
        <taxon>Anguillidae</taxon>
        <taxon>Anguilla</taxon>
    </lineage>
</organism>
<dbReference type="AlphaFoldDB" id="A0A0E9Q404"/>
<accession>A0A0E9Q404</accession>
<reference evidence="2" key="2">
    <citation type="journal article" date="2015" name="Fish Shellfish Immunol.">
        <title>Early steps in the European eel (Anguilla anguilla)-Vibrio vulnificus interaction in the gills: Role of the RtxA13 toxin.</title>
        <authorList>
            <person name="Callol A."/>
            <person name="Pajuelo D."/>
            <person name="Ebbesson L."/>
            <person name="Teles M."/>
            <person name="MacKenzie S."/>
            <person name="Amaro C."/>
        </authorList>
    </citation>
    <scope>NUCLEOTIDE SEQUENCE</scope>
</reference>
<feature type="signal peptide" evidence="1">
    <location>
        <begin position="1"/>
        <end position="29"/>
    </location>
</feature>
<proteinExistence type="predicted"/>